<reference evidence="18" key="1">
    <citation type="submission" date="2022-09" db="EMBL/GenBank/DDBJ databases">
        <title>Rhodovastum sp. nov. RN2-1 isolated from soil in Seongnam, South Korea.</title>
        <authorList>
            <person name="Le N.T."/>
        </authorList>
    </citation>
    <scope>NUCLEOTIDE SEQUENCE</scope>
    <source>
        <strain evidence="18">RN2-1</strain>
    </source>
</reference>
<name>A0AA42CE63_9PROT</name>
<dbReference type="SMART" id="SM00091">
    <property type="entry name" value="PAS"/>
    <property type="match status" value="3"/>
</dbReference>
<dbReference type="Pfam" id="PF00989">
    <property type="entry name" value="PAS"/>
    <property type="match status" value="1"/>
</dbReference>
<evidence type="ECO:0000256" key="5">
    <source>
        <dbReference type="ARBA" id="ARBA00022606"/>
    </source>
</evidence>
<accession>A0AA42CE63</accession>
<evidence type="ECO:0000256" key="3">
    <source>
        <dbReference type="ARBA" id="ARBA00022543"/>
    </source>
</evidence>
<keyword evidence="9" id="KW-0677">Repeat</keyword>
<dbReference type="RefSeq" id="WP_264713527.1">
    <property type="nucleotide sequence ID" value="NZ_JAPDNT010000005.1"/>
</dbReference>
<keyword evidence="13" id="KW-0157">Chromophore</keyword>
<evidence type="ECO:0000259" key="16">
    <source>
        <dbReference type="PROSITE" id="PS50112"/>
    </source>
</evidence>
<feature type="domain" description="PAC" evidence="17">
    <location>
        <begin position="355"/>
        <end position="407"/>
    </location>
</feature>
<keyword evidence="11" id="KW-0418">Kinase</keyword>
<evidence type="ECO:0000256" key="12">
    <source>
        <dbReference type="ARBA" id="ARBA00022840"/>
    </source>
</evidence>
<keyword evidence="12" id="KW-0067">ATP-binding</keyword>
<dbReference type="InterPro" id="IPR011102">
    <property type="entry name" value="Sig_transdc_His_kinase_HWE"/>
</dbReference>
<keyword evidence="4" id="KW-0597">Phosphoprotein</keyword>
<dbReference type="InterPro" id="IPR035965">
    <property type="entry name" value="PAS-like_dom_sf"/>
</dbReference>
<evidence type="ECO:0000256" key="15">
    <source>
        <dbReference type="ARBA" id="ARBA00023170"/>
    </source>
</evidence>
<dbReference type="InterPro" id="IPR000014">
    <property type="entry name" value="PAS"/>
</dbReference>
<dbReference type="PROSITE" id="PS50112">
    <property type="entry name" value="PAS"/>
    <property type="match status" value="2"/>
</dbReference>
<dbReference type="Gene3D" id="3.30.565.10">
    <property type="entry name" value="Histidine kinase-like ATPase, C-terminal domain"/>
    <property type="match status" value="1"/>
</dbReference>
<evidence type="ECO:0000256" key="7">
    <source>
        <dbReference type="ARBA" id="ARBA00022643"/>
    </source>
</evidence>
<evidence type="ECO:0000256" key="9">
    <source>
        <dbReference type="ARBA" id="ARBA00022737"/>
    </source>
</evidence>
<dbReference type="Gene3D" id="3.30.450.20">
    <property type="entry name" value="PAS domain"/>
    <property type="match status" value="3"/>
</dbReference>
<feature type="domain" description="PAS" evidence="16">
    <location>
        <begin position="155"/>
        <end position="195"/>
    </location>
</feature>
<dbReference type="PANTHER" id="PTHR41523:SF8">
    <property type="entry name" value="ETHYLENE RESPONSE SENSOR PROTEIN"/>
    <property type="match status" value="1"/>
</dbReference>
<dbReference type="InterPro" id="IPR001610">
    <property type="entry name" value="PAC"/>
</dbReference>
<dbReference type="SUPFAM" id="SSF55785">
    <property type="entry name" value="PYP-like sensor domain (PAS domain)"/>
    <property type="match status" value="3"/>
</dbReference>
<feature type="domain" description="PAC" evidence="17">
    <location>
        <begin position="102"/>
        <end position="154"/>
    </location>
</feature>
<evidence type="ECO:0000256" key="2">
    <source>
        <dbReference type="ARBA" id="ARBA00012438"/>
    </source>
</evidence>
<evidence type="ECO:0000313" key="18">
    <source>
        <dbReference type="EMBL" id="MCW3474874.1"/>
    </source>
</evidence>
<comment type="catalytic activity">
    <reaction evidence="1">
        <text>ATP + protein L-histidine = ADP + protein N-phospho-L-histidine.</text>
        <dbReference type="EC" id="2.7.13.3"/>
    </reaction>
</comment>
<dbReference type="AlphaFoldDB" id="A0AA42CE63"/>
<dbReference type="SMART" id="SM00911">
    <property type="entry name" value="HWE_HK"/>
    <property type="match status" value="1"/>
</dbReference>
<comment type="caution">
    <text evidence="18">The sequence shown here is derived from an EMBL/GenBank/DDBJ whole genome shotgun (WGS) entry which is preliminary data.</text>
</comment>
<dbReference type="GO" id="GO:0004673">
    <property type="term" value="F:protein histidine kinase activity"/>
    <property type="evidence" value="ECO:0007669"/>
    <property type="project" value="UniProtKB-EC"/>
</dbReference>
<feature type="domain" description="PAS" evidence="16">
    <location>
        <begin position="282"/>
        <end position="352"/>
    </location>
</feature>
<dbReference type="InterPro" id="IPR013767">
    <property type="entry name" value="PAS_fold"/>
</dbReference>
<gene>
    <name evidence="18" type="ORF">OL599_09785</name>
</gene>
<dbReference type="GO" id="GO:0005524">
    <property type="term" value="F:ATP binding"/>
    <property type="evidence" value="ECO:0007669"/>
    <property type="project" value="UniProtKB-KW"/>
</dbReference>
<dbReference type="InterPro" id="IPR000700">
    <property type="entry name" value="PAS-assoc_C"/>
</dbReference>
<keyword evidence="3" id="KW-0600">Photoreceptor protein</keyword>
<keyword evidence="19" id="KW-1185">Reference proteome</keyword>
<keyword evidence="5" id="KW-0716">Sensory transduction</keyword>
<keyword evidence="10" id="KW-0547">Nucleotide-binding</keyword>
<evidence type="ECO:0000259" key="17">
    <source>
        <dbReference type="PROSITE" id="PS50113"/>
    </source>
</evidence>
<evidence type="ECO:0000256" key="6">
    <source>
        <dbReference type="ARBA" id="ARBA00022630"/>
    </source>
</evidence>
<dbReference type="GO" id="GO:0006355">
    <property type="term" value="P:regulation of DNA-templated transcription"/>
    <property type="evidence" value="ECO:0007669"/>
    <property type="project" value="InterPro"/>
</dbReference>
<dbReference type="InterPro" id="IPR036890">
    <property type="entry name" value="HATPase_C_sf"/>
</dbReference>
<sequence>MSNLVRATDAAQSAPSLRNEYVLNQPNLVLDLLPLGVCICDRGGVILRYNRSAAELWGRAPRPGELVERVWGTYGLRRPDDGAIGSAGCLVSGVVATGTPVRDQEIVIERPDGSCIVARVNADALRDGAGAVVGVVVCFRDVTERRRLQAALRDNERHSQTLLDALPVAVYTTDAAGRIKFYNQAAVDLWGRHPEPGRDAWCGSWRLYWPDGRPMSHDECPMAVALKEGRAIRGAEAIAERPDGTRVPFLAYPTPIWDETGAVTGAVNTLVDITERKHGEELSQYFALIVESSNDAIVGKDLNGIITSWNQGAERLFGYAAEEVIGRPIMIVIPTERHDEEQEILTRIRRGERIDHYETVRQRKDGSHVEISLSVSPVRNAEGRIIGASKIARDISERRRAQQQQNLLLREMSHRVKNLFALAGGVVTLSARFAQTPGEMADAVRKRLNALSQAHDLTLPDLNDGTERPEKHTTLHALVRTIVSPYSDPEQDGDERITVRGPDVPIGGSAMTSLALLLHEFATNAVKYGALSTSTGHVSVDWFVVEDELRFAWREREGPPLDEQAYSEGFGTLLGRATVKGQLGGSIRRDWEPEGLTIHLTVSLSRLTQ</sequence>
<evidence type="ECO:0000256" key="13">
    <source>
        <dbReference type="ARBA" id="ARBA00022991"/>
    </source>
</evidence>
<dbReference type="EMBL" id="JAPDNT010000005">
    <property type="protein sequence ID" value="MCW3474874.1"/>
    <property type="molecule type" value="Genomic_DNA"/>
</dbReference>
<keyword evidence="7" id="KW-0288">FMN</keyword>
<evidence type="ECO:0000313" key="19">
    <source>
        <dbReference type="Proteomes" id="UP001165679"/>
    </source>
</evidence>
<dbReference type="GO" id="GO:0009881">
    <property type="term" value="F:photoreceptor activity"/>
    <property type="evidence" value="ECO:0007669"/>
    <property type="project" value="UniProtKB-KW"/>
</dbReference>
<dbReference type="InterPro" id="IPR013656">
    <property type="entry name" value="PAS_4"/>
</dbReference>
<evidence type="ECO:0000256" key="10">
    <source>
        <dbReference type="ARBA" id="ARBA00022741"/>
    </source>
</evidence>
<dbReference type="Pfam" id="PF08448">
    <property type="entry name" value="PAS_4"/>
    <property type="match status" value="2"/>
</dbReference>
<dbReference type="Proteomes" id="UP001165679">
    <property type="component" value="Unassembled WGS sequence"/>
</dbReference>
<keyword evidence="6" id="KW-0285">Flavoprotein</keyword>
<evidence type="ECO:0000256" key="11">
    <source>
        <dbReference type="ARBA" id="ARBA00022777"/>
    </source>
</evidence>
<keyword evidence="15" id="KW-0675">Receptor</keyword>
<evidence type="ECO:0000256" key="14">
    <source>
        <dbReference type="ARBA" id="ARBA00023026"/>
    </source>
</evidence>
<evidence type="ECO:0000256" key="8">
    <source>
        <dbReference type="ARBA" id="ARBA00022679"/>
    </source>
</evidence>
<evidence type="ECO:0000256" key="1">
    <source>
        <dbReference type="ARBA" id="ARBA00000085"/>
    </source>
</evidence>
<keyword evidence="14" id="KW-0843">Virulence</keyword>
<reference evidence="18" key="2">
    <citation type="submission" date="2022-10" db="EMBL/GenBank/DDBJ databases">
        <authorList>
            <person name="Trinh H.N."/>
        </authorList>
    </citation>
    <scope>NUCLEOTIDE SEQUENCE</scope>
    <source>
        <strain evidence="18">RN2-1</strain>
    </source>
</reference>
<evidence type="ECO:0000256" key="4">
    <source>
        <dbReference type="ARBA" id="ARBA00022553"/>
    </source>
</evidence>
<dbReference type="NCBIfam" id="TIGR00229">
    <property type="entry name" value="sensory_box"/>
    <property type="match status" value="3"/>
</dbReference>
<dbReference type="Pfam" id="PF07536">
    <property type="entry name" value="HWE_HK"/>
    <property type="match status" value="1"/>
</dbReference>
<dbReference type="PROSITE" id="PS50113">
    <property type="entry name" value="PAC"/>
    <property type="match status" value="3"/>
</dbReference>
<dbReference type="PANTHER" id="PTHR41523">
    <property type="entry name" value="TWO-COMPONENT SYSTEM SENSOR PROTEIN"/>
    <property type="match status" value="1"/>
</dbReference>
<dbReference type="EC" id="2.7.13.3" evidence="2"/>
<protein>
    <recommendedName>
        <fullName evidence="2">histidine kinase</fullName>
        <ecNumber evidence="2">2.7.13.3</ecNumber>
    </recommendedName>
</protein>
<keyword evidence="8" id="KW-0808">Transferase</keyword>
<proteinExistence type="predicted"/>
<dbReference type="SMART" id="SM00086">
    <property type="entry name" value="PAC"/>
    <property type="match status" value="3"/>
</dbReference>
<organism evidence="18 19">
    <name type="scientific">Limobrevibacterium gyesilva</name>
    <dbReference type="NCBI Taxonomy" id="2991712"/>
    <lineage>
        <taxon>Bacteria</taxon>
        <taxon>Pseudomonadati</taxon>
        <taxon>Pseudomonadota</taxon>
        <taxon>Alphaproteobacteria</taxon>
        <taxon>Acetobacterales</taxon>
        <taxon>Acetobacteraceae</taxon>
        <taxon>Limobrevibacterium</taxon>
    </lineage>
</organism>
<dbReference type="CDD" id="cd00130">
    <property type="entry name" value="PAS"/>
    <property type="match status" value="3"/>
</dbReference>
<feature type="domain" description="PAC" evidence="17">
    <location>
        <begin position="233"/>
        <end position="285"/>
    </location>
</feature>